<dbReference type="AlphaFoldDB" id="A0AAE3XMC9"/>
<dbReference type="Proteomes" id="UP001185092">
    <property type="component" value="Unassembled WGS sequence"/>
</dbReference>
<keyword evidence="1" id="KW-0732">Signal</keyword>
<gene>
    <name evidence="2" type="ORF">HNQ88_001626</name>
</gene>
<name>A0AAE3XMC9_9BACT</name>
<evidence type="ECO:0000313" key="3">
    <source>
        <dbReference type="Proteomes" id="UP001185092"/>
    </source>
</evidence>
<dbReference type="RefSeq" id="WP_309938095.1">
    <property type="nucleotide sequence ID" value="NZ_AP025305.1"/>
</dbReference>
<protein>
    <recommendedName>
        <fullName evidence="4">GLPGLI family protein</fullName>
    </recommendedName>
</protein>
<reference evidence="2" key="1">
    <citation type="submission" date="2023-07" db="EMBL/GenBank/DDBJ databases">
        <title>Genomic Encyclopedia of Type Strains, Phase IV (KMG-IV): sequencing the most valuable type-strain genomes for metagenomic binning, comparative biology and taxonomic classification.</title>
        <authorList>
            <person name="Goeker M."/>
        </authorList>
    </citation>
    <scope>NUCLEOTIDE SEQUENCE</scope>
    <source>
        <strain evidence="2">DSM 26174</strain>
    </source>
</reference>
<evidence type="ECO:0000313" key="2">
    <source>
        <dbReference type="EMBL" id="MDR6238589.1"/>
    </source>
</evidence>
<keyword evidence="3" id="KW-1185">Reference proteome</keyword>
<feature type="chain" id="PRO_5042281146" description="GLPGLI family protein" evidence="1">
    <location>
        <begin position="20"/>
        <end position="294"/>
    </location>
</feature>
<proteinExistence type="predicted"/>
<evidence type="ECO:0008006" key="4">
    <source>
        <dbReference type="Google" id="ProtNLM"/>
    </source>
</evidence>
<feature type="signal peptide" evidence="1">
    <location>
        <begin position="1"/>
        <end position="19"/>
    </location>
</feature>
<dbReference type="EMBL" id="JAVDQD010000002">
    <property type="protein sequence ID" value="MDR6238589.1"/>
    <property type="molecule type" value="Genomic_DNA"/>
</dbReference>
<organism evidence="2 3">
    <name type="scientific">Aureibacter tunicatorum</name>
    <dbReference type="NCBI Taxonomy" id="866807"/>
    <lineage>
        <taxon>Bacteria</taxon>
        <taxon>Pseudomonadati</taxon>
        <taxon>Bacteroidota</taxon>
        <taxon>Cytophagia</taxon>
        <taxon>Cytophagales</taxon>
        <taxon>Persicobacteraceae</taxon>
        <taxon>Aureibacter</taxon>
    </lineage>
</organism>
<sequence>MKLFFLLALILTVSFEALSQQLNFNESQIDSVIIHSCLGSGFYNKKGKSIFKKNKICIGYDSLNNTYKYDYYKDIKTIHYKGQKASEDIVKKNRKYSNKKVDTGNLNSLFYSFSKEKPANQFFADLKKDFETNVSKTKILDVAKNYRKDWKFNLNYTTKSEKKSFFNNCASLDTFQLYLNTRFLNKGEIYVIDYTNMFGVTIYTKDSTHNFEGLYPYPFKQPWFKEENIIIPTDTLANGEIIGLLGRKSVLNLNINKYLTLLLPKDFLLRKSISSDELFYDYIEWYLKRRKIIY</sequence>
<comment type="caution">
    <text evidence="2">The sequence shown here is derived from an EMBL/GenBank/DDBJ whole genome shotgun (WGS) entry which is preliminary data.</text>
</comment>
<evidence type="ECO:0000256" key="1">
    <source>
        <dbReference type="SAM" id="SignalP"/>
    </source>
</evidence>
<accession>A0AAE3XMC9</accession>